<evidence type="ECO:0000313" key="3">
    <source>
        <dbReference type="Proteomes" id="UP000014962"/>
    </source>
</evidence>
<protein>
    <submittedName>
        <fullName evidence="2">Uncharacterized protein</fullName>
    </submittedName>
</protein>
<feature type="transmembrane region" description="Helical" evidence="1">
    <location>
        <begin position="81"/>
        <end position="99"/>
    </location>
</feature>
<dbReference type="Proteomes" id="UP000014962">
    <property type="component" value="Unassembled WGS sequence"/>
</dbReference>
<name>S7VTP6_9FLAO</name>
<dbReference type="EMBL" id="ATMR01000089">
    <property type="protein sequence ID" value="EPR73620.1"/>
    <property type="molecule type" value="Genomic_DNA"/>
</dbReference>
<evidence type="ECO:0000256" key="1">
    <source>
        <dbReference type="SAM" id="Phobius"/>
    </source>
</evidence>
<dbReference type="eggNOG" id="ENOG50348Q6">
    <property type="taxonomic scope" value="Bacteria"/>
</dbReference>
<feature type="transmembrane region" description="Helical" evidence="1">
    <location>
        <begin position="57"/>
        <end position="75"/>
    </location>
</feature>
<feature type="transmembrane region" description="Helical" evidence="1">
    <location>
        <begin position="134"/>
        <end position="158"/>
    </location>
</feature>
<keyword evidence="1" id="KW-0472">Membrane</keyword>
<sequence length="182" mass="22021">MTEKDIKREIVNKISQGDSKTVIYNNYKDRMDDENLRRFLATRPSYILWKKFKKSHLLLSIIWAFYLLFELIVIFDLLIQFNIVTFISLLLSIYITINIWKFDGRFFLLGILWFVVTIFRSFNELGSVLINDDYKFVLVFILIYTSILTLGIYLMYAIRKHVFYYIKWFKPILNEEGEVQYE</sequence>
<dbReference type="RefSeq" id="WP_020897825.1">
    <property type="nucleotide sequence ID" value="NZ_ATMR01000089.1"/>
</dbReference>
<evidence type="ECO:0000313" key="2">
    <source>
        <dbReference type="EMBL" id="EPR73620.1"/>
    </source>
</evidence>
<feature type="transmembrane region" description="Helical" evidence="1">
    <location>
        <begin position="106"/>
        <end position="122"/>
    </location>
</feature>
<comment type="caution">
    <text evidence="2">The sequence shown here is derived from an EMBL/GenBank/DDBJ whole genome shotgun (WGS) entry which is preliminary data.</text>
</comment>
<proteinExistence type="predicted"/>
<organism evidence="2 3">
    <name type="scientific">Winogradskyella psychrotolerans RS-3</name>
    <dbReference type="NCBI Taxonomy" id="641526"/>
    <lineage>
        <taxon>Bacteria</taxon>
        <taxon>Pseudomonadati</taxon>
        <taxon>Bacteroidota</taxon>
        <taxon>Flavobacteriia</taxon>
        <taxon>Flavobacteriales</taxon>
        <taxon>Flavobacteriaceae</taxon>
        <taxon>Winogradskyella</taxon>
    </lineage>
</organism>
<keyword evidence="1" id="KW-0812">Transmembrane</keyword>
<dbReference type="AlphaFoldDB" id="S7VTP6"/>
<gene>
    <name evidence="2" type="ORF">ADIWIN_1257</name>
</gene>
<keyword evidence="1" id="KW-1133">Transmembrane helix</keyword>
<accession>S7VTP6</accession>
<reference evidence="2 3" key="1">
    <citation type="journal article" date="2013" name="Genome Announc.">
        <title>Draft Genome Sequence of Winogradskyella psychrotolerans RS-3T, Isolated from the Marine Transect of Kongsfjorden, Ny-Alesund, Svalbard, Arctic Ocean.</title>
        <authorList>
            <person name="Kumar Pinnaka A."/>
            <person name="Ara S."/>
            <person name="Singh A."/>
            <person name="Shivaji S."/>
        </authorList>
    </citation>
    <scope>NUCLEOTIDE SEQUENCE [LARGE SCALE GENOMIC DNA]</scope>
    <source>
        <strain evidence="2 3">RS-3</strain>
    </source>
</reference>
<dbReference type="OrthoDB" id="1450128at2"/>
<keyword evidence="3" id="KW-1185">Reference proteome</keyword>